<proteinExistence type="predicted"/>
<evidence type="ECO:0000256" key="1">
    <source>
        <dbReference type="SAM" id="MobiDB-lite"/>
    </source>
</evidence>
<dbReference type="Proteomes" id="UP000308092">
    <property type="component" value="Unassembled WGS sequence"/>
</dbReference>
<feature type="compositionally biased region" description="Basic and acidic residues" evidence="1">
    <location>
        <begin position="47"/>
        <end position="66"/>
    </location>
</feature>
<dbReference type="VEuPathDB" id="FungiDB:EYZ11_002683"/>
<gene>
    <name evidence="2" type="ORF">EYZ11_002683</name>
</gene>
<evidence type="ECO:0000313" key="2">
    <source>
        <dbReference type="EMBL" id="THC97830.1"/>
    </source>
</evidence>
<feature type="compositionally biased region" description="Basic and acidic residues" evidence="1">
    <location>
        <begin position="1"/>
        <end position="10"/>
    </location>
</feature>
<dbReference type="EMBL" id="SOSA01000062">
    <property type="protein sequence ID" value="THC97830.1"/>
    <property type="molecule type" value="Genomic_DNA"/>
</dbReference>
<sequence length="124" mass="13854">MNRRFLDSRSRIQNGEWGSLTRTREDARKPRKQEKQAQHKRKTRIWAAERGEKGKAKARKVQETTTKKPKTGAKSDIMAMGRGIRKRCAAMKESQALPSSAQRGFAIARTVVGLGAAGVPVRLP</sequence>
<evidence type="ECO:0000313" key="3">
    <source>
        <dbReference type="Proteomes" id="UP000308092"/>
    </source>
</evidence>
<comment type="caution">
    <text evidence="2">The sequence shown here is derived from an EMBL/GenBank/DDBJ whole genome shotgun (WGS) entry which is preliminary data.</text>
</comment>
<name>A0A4S3JQU7_9EURO</name>
<keyword evidence="3" id="KW-1185">Reference proteome</keyword>
<accession>A0A4S3JQU7</accession>
<feature type="region of interest" description="Disordered" evidence="1">
    <location>
        <begin position="1"/>
        <end position="79"/>
    </location>
</feature>
<dbReference type="AlphaFoldDB" id="A0A4S3JQU7"/>
<reference evidence="2 3" key="1">
    <citation type="submission" date="2019-03" db="EMBL/GenBank/DDBJ databases">
        <title>The genome sequence of a newly discovered highly antifungal drug resistant Aspergillus species, Aspergillus tanneri NIH 1004.</title>
        <authorList>
            <person name="Mounaud S."/>
            <person name="Singh I."/>
            <person name="Joardar V."/>
            <person name="Pakala S."/>
            <person name="Pakala S."/>
            <person name="Venepally P."/>
            <person name="Hoover J."/>
            <person name="Nierman W."/>
            <person name="Chung J."/>
            <person name="Losada L."/>
        </authorList>
    </citation>
    <scope>NUCLEOTIDE SEQUENCE [LARGE SCALE GENOMIC DNA]</scope>
    <source>
        <strain evidence="2 3">NIH1004</strain>
    </source>
</reference>
<protein>
    <submittedName>
        <fullName evidence="2">Uncharacterized protein</fullName>
    </submittedName>
</protein>
<organism evidence="2 3">
    <name type="scientific">Aspergillus tanneri</name>
    <dbReference type="NCBI Taxonomy" id="1220188"/>
    <lineage>
        <taxon>Eukaryota</taxon>
        <taxon>Fungi</taxon>
        <taxon>Dikarya</taxon>
        <taxon>Ascomycota</taxon>
        <taxon>Pezizomycotina</taxon>
        <taxon>Eurotiomycetes</taxon>
        <taxon>Eurotiomycetidae</taxon>
        <taxon>Eurotiales</taxon>
        <taxon>Aspergillaceae</taxon>
        <taxon>Aspergillus</taxon>
        <taxon>Aspergillus subgen. Circumdati</taxon>
    </lineage>
</organism>
<feature type="compositionally biased region" description="Basic and acidic residues" evidence="1">
    <location>
        <begin position="22"/>
        <end position="37"/>
    </location>
</feature>